<gene>
    <name evidence="5" type="ORF">A3Q56_02322</name>
</gene>
<evidence type="ECO:0000313" key="5">
    <source>
        <dbReference type="EMBL" id="OAF69940.1"/>
    </source>
</evidence>
<dbReference type="PANTHER" id="PTHR23326">
    <property type="entry name" value="CCR4 NOT-RELATED"/>
    <property type="match status" value="1"/>
</dbReference>
<evidence type="ECO:0000256" key="3">
    <source>
        <dbReference type="ARBA" id="ARBA00023163"/>
    </source>
</evidence>
<dbReference type="OrthoDB" id="25391at2759"/>
<dbReference type="InterPro" id="IPR038635">
    <property type="entry name" value="CCR4-NOT_su2/3/5_C_sf"/>
</dbReference>
<dbReference type="Pfam" id="PF04153">
    <property type="entry name" value="NOT2_3_5_C"/>
    <property type="match status" value="1"/>
</dbReference>
<sequence>MNSGFKMHQDDFPALKDYNAHIEKTRQNASHKDKSNNLEDGILNNIPASLQSDQYGLAAMFMLWNLSDEMSSKSRLFNDENFYKEKTKNPINSALFCQTNIPAQELDYRVPLDYMTNLLAEGKVVPPSYKYMKEDTLFFIFYAFPLQTVQIVAARQLFSNGWRFHKEERCWIKRRDSDQAVSQNNAEGTYIIFNFNQWKEMEYKMILNLNHLEDKIMEFSDCSEPDK</sequence>
<dbReference type="AlphaFoldDB" id="A0A177B745"/>
<proteinExistence type="inferred from homology"/>
<evidence type="ECO:0000259" key="4">
    <source>
        <dbReference type="Pfam" id="PF04153"/>
    </source>
</evidence>
<keyword evidence="2" id="KW-0805">Transcription regulation</keyword>
<dbReference type="InterPro" id="IPR040168">
    <property type="entry name" value="Not2/3/5"/>
</dbReference>
<dbReference type="EMBL" id="LWCA01000209">
    <property type="protein sequence ID" value="OAF69940.1"/>
    <property type="molecule type" value="Genomic_DNA"/>
</dbReference>
<dbReference type="GO" id="GO:0030015">
    <property type="term" value="C:CCR4-NOT core complex"/>
    <property type="evidence" value="ECO:0007669"/>
    <property type="project" value="InterPro"/>
</dbReference>
<evidence type="ECO:0000256" key="1">
    <source>
        <dbReference type="ARBA" id="ARBA00007682"/>
    </source>
</evidence>
<name>A0A177B745_9BILA</name>
<organism evidence="5 6">
    <name type="scientific">Intoshia linei</name>
    <dbReference type="NCBI Taxonomy" id="1819745"/>
    <lineage>
        <taxon>Eukaryota</taxon>
        <taxon>Metazoa</taxon>
        <taxon>Spiralia</taxon>
        <taxon>Lophotrochozoa</taxon>
        <taxon>Mesozoa</taxon>
        <taxon>Orthonectida</taxon>
        <taxon>Rhopaluridae</taxon>
        <taxon>Intoshia</taxon>
    </lineage>
</organism>
<protein>
    <submittedName>
        <fullName evidence="5">General negative regulator of transcription subunit 2</fullName>
    </submittedName>
</protein>
<dbReference type="InterPro" id="IPR007282">
    <property type="entry name" value="NOT2/3/5_C"/>
</dbReference>
<keyword evidence="3" id="KW-0804">Transcription</keyword>
<dbReference type="Gene3D" id="2.30.30.1020">
    <property type="entry name" value="CCR4-NOT complex subunit 2/3/5, C-terminal domain"/>
    <property type="match status" value="1"/>
</dbReference>
<accession>A0A177B745</accession>
<comment type="similarity">
    <text evidence="1">Belongs to the CNOT2/3/5 family.</text>
</comment>
<evidence type="ECO:0000313" key="6">
    <source>
        <dbReference type="Proteomes" id="UP000078046"/>
    </source>
</evidence>
<feature type="domain" description="NOT2/NOT3/NOT5 C-terminal" evidence="4">
    <location>
        <begin position="102"/>
        <end position="206"/>
    </location>
</feature>
<comment type="caution">
    <text evidence="5">The sequence shown here is derived from an EMBL/GenBank/DDBJ whole genome shotgun (WGS) entry which is preliminary data.</text>
</comment>
<dbReference type="Proteomes" id="UP000078046">
    <property type="component" value="Unassembled WGS sequence"/>
</dbReference>
<reference evidence="5 6" key="1">
    <citation type="submission" date="2016-04" db="EMBL/GenBank/DDBJ databases">
        <title>The genome of Intoshia linei affirms orthonectids as highly simplified spiralians.</title>
        <authorList>
            <person name="Mikhailov K.V."/>
            <person name="Slusarev G.S."/>
            <person name="Nikitin M.A."/>
            <person name="Logacheva M.D."/>
            <person name="Penin A."/>
            <person name="Aleoshin V."/>
            <person name="Panchin Y.V."/>
        </authorList>
    </citation>
    <scope>NUCLEOTIDE SEQUENCE [LARGE SCALE GENOMIC DNA]</scope>
    <source>
        <strain evidence="5">Intl2013</strain>
        <tissue evidence="5">Whole animal</tissue>
    </source>
</reference>
<evidence type="ECO:0000256" key="2">
    <source>
        <dbReference type="ARBA" id="ARBA00023015"/>
    </source>
</evidence>
<keyword evidence="6" id="KW-1185">Reference proteome</keyword>
<dbReference type="GO" id="GO:0006355">
    <property type="term" value="P:regulation of DNA-templated transcription"/>
    <property type="evidence" value="ECO:0007669"/>
    <property type="project" value="InterPro"/>
</dbReference>
<dbReference type="GO" id="GO:2000036">
    <property type="term" value="P:regulation of stem cell population maintenance"/>
    <property type="evidence" value="ECO:0007669"/>
    <property type="project" value="UniProtKB-ARBA"/>
</dbReference>